<evidence type="ECO:0000256" key="9">
    <source>
        <dbReference type="PIRSR" id="PIRSR000137-2"/>
    </source>
</evidence>
<evidence type="ECO:0000256" key="3">
    <source>
        <dbReference type="ARBA" id="ARBA00022630"/>
    </source>
</evidence>
<sequence length="604" mass="65366">MAVPRLLLLFSLLSAWAANAKVYTNVTQLPGLVYDFIVVGGGTAGNVVANRLTENTSWSVLVIEAGVSNLDVLDSIVPALDGGLFIPGLPYMWNYVTTPQVNAGNSSQPFPRGRMLGGTSSINGMWYTRGSADDFDRYAAVTGDPGWSWEAIQKYFRKNEKWTEPADHHDTTNEYDPAVHSTTGINSVSLPGFQWPMFSRVIQTTEEKPEEFPYVRDYNAGKPLGVGWAQNTIGNGARSSSAVSYLAAEFIDRPNLHVLINAQVSRILPANNHSSGLVHFNQVEFSQDFKELFVGTAEREIILSGGTIGTPQILLNSGIGNKTTLTQLGIPPLVSLPSVGQNLSEQPLVSNSWFVNTTQTYESYTQNATQMELDLALWNRTRQGPLVSTIVGGLVGWFRLDGNETTILERFGDPAAGEGTPHLELEFSSGIGLETTIPATGGNFISIQTAVVAPASRGSVSLNTTNPTPFTPPLIDPALFINEFDFLAMQVALRKAVKFLSAQAWDGFVLRPVDDLAQALTSDDALDAYIRNTVISALHPVGTAGMSPRNAHWGVVDPDLLLKNATGVRVVDASIMPFVPSGHTQAPTYAIAERGSDLVKQKWE</sequence>
<dbReference type="Pfam" id="PF00732">
    <property type="entry name" value="GMC_oxred_N"/>
    <property type="match status" value="1"/>
</dbReference>
<evidence type="ECO:0000256" key="1">
    <source>
        <dbReference type="ARBA" id="ARBA00001974"/>
    </source>
</evidence>
<dbReference type="PANTHER" id="PTHR11552">
    <property type="entry name" value="GLUCOSE-METHANOL-CHOLINE GMC OXIDOREDUCTASE"/>
    <property type="match status" value="1"/>
</dbReference>
<dbReference type="InterPro" id="IPR007867">
    <property type="entry name" value="GMC_OxRtase_C"/>
</dbReference>
<feature type="chain" id="PRO_5042275819" evidence="11">
    <location>
        <begin position="21"/>
        <end position="604"/>
    </location>
</feature>
<dbReference type="InterPro" id="IPR012132">
    <property type="entry name" value="GMC_OxRdtase"/>
</dbReference>
<dbReference type="Proteomes" id="UP001221142">
    <property type="component" value="Unassembled WGS sequence"/>
</dbReference>
<keyword evidence="5 9" id="KW-0274">FAD</keyword>
<dbReference type="InterPro" id="IPR000172">
    <property type="entry name" value="GMC_OxRdtase_N"/>
</dbReference>
<feature type="active site" description="Proton donor" evidence="8">
    <location>
        <position position="539"/>
    </location>
</feature>
<feature type="domain" description="Glucose-methanol-choline oxidoreductase N-terminal" evidence="12">
    <location>
        <begin position="113"/>
        <end position="136"/>
    </location>
</feature>
<evidence type="ECO:0000259" key="12">
    <source>
        <dbReference type="PROSITE" id="PS00623"/>
    </source>
</evidence>
<feature type="active site" description="Proton acceptor" evidence="8">
    <location>
        <position position="583"/>
    </location>
</feature>
<evidence type="ECO:0000256" key="10">
    <source>
        <dbReference type="RuleBase" id="RU003968"/>
    </source>
</evidence>
<accession>A0AAD7BE97</accession>
<dbReference type="EMBL" id="JARKIF010000019">
    <property type="protein sequence ID" value="KAJ7618659.1"/>
    <property type="molecule type" value="Genomic_DNA"/>
</dbReference>
<dbReference type="PROSITE" id="PS00623">
    <property type="entry name" value="GMC_OXRED_1"/>
    <property type="match status" value="1"/>
</dbReference>
<evidence type="ECO:0000313" key="15">
    <source>
        <dbReference type="Proteomes" id="UP001221142"/>
    </source>
</evidence>
<evidence type="ECO:0000256" key="11">
    <source>
        <dbReference type="SAM" id="SignalP"/>
    </source>
</evidence>
<dbReference type="Gene3D" id="3.30.560.10">
    <property type="entry name" value="Glucose Oxidase, domain 3"/>
    <property type="match status" value="1"/>
</dbReference>
<keyword evidence="6" id="KW-0560">Oxidoreductase</keyword>
<evidence type="ECO:0000256" key="2">
    <source>
        <dbReference type="ARBA" id="ARBA00010790"/>
    </source>
</evidence>
<reference evidence="14" key="1">
    <citation type="submission" date="2023-03" db="EMBL/GenBank/DDBJ databases">
        <title>Massive genome expansion in bonnet fungi (Mycena s.s.) driven by repeated elements and novel gene families across ecological guilds.</title>
        <authorList>
            <consortium name="Lawrence Berkeley National Laboratory"/>
            <person name="Harder C.B."/>
            <person name="Miyauchi S."/>
            <person name="Viragh M."/>
            <person name="Kuo A."/>
            <person name="Thoen E."/>
            <person name="Andreopoulos B."/>
            <person name="Lu D."/>
            <person name="Skrede I."/>
            <person name="Drula E."/>
            <person name="Henrissat B."/>
            <person name="Morin E."/>
            <person name="Kohler A."/>
            <person name="Barry K."/>
            <person name="LaButti K."/>
            <person name="Morin E."/>
            <person name="Salamov A."/>
            <person name="Lipzen A."/>
            <person name="Mereny Z."/>
            <person name="Hegedus B."/>
            <person name="Baldrian P."/>
            <person name="Stursova M."/>
            <person name="Weitz H."/>
            <person name="Taylor A."/>
            <person name="Grigoriev I.V."/>
            <person name="Nagy L.G."/>
            <person name="Martin F."/>
            <person name="Kauserud H."/>
        </authorList>
    </citation>
    <scope>NUCLEOTIDE SEQUENCE</scope>
    <source>
        <strain evidence="14">9284</strain>
    </source>
</reference>
<dbReference type="Gene3D" id="3.50.50.60">
    <property type="entry name" value="FAD/NAD(P)-binding domain"/>
    <property type="match status" value="1"/>
</dbReference>
<comment type="cofactor">
    <cofactor evidence="1 9">
        <name>FAD</name>
        <dbReference type="ChEBI" id="CHEBI:57692"/>
    </cofactor>
</comment>
<dbReference type="InterPro" id="IPR036188">
    <property type="entry name" value="FAD/NAD-bd_sf"/>
</dbReference>
<keyword evidence="15" id="KW-1185">Reference proteome</keyword>
<feature type="binding site" evidence="9">
    <location>
        <position position="264"/>
    </location>
    <ligand>
        <name>FAD</name>
        <dbReference type="ChEBI" id="CHEBI:57692"/>
    </ligand>
</feature>
<proteinExistence type="inferred from homology"/>
<dbReference type="PROSITE" id="PS00624">
    <property type="entry name" value="GMC_OXRED_2"/>
    <property type="match status" value="1"/>
</dbReference>
<keyword evidence="3 10" id="KW-0285">Flavoprotein</keyword>
<evidence type="ECO:0000259" key="13">
    <source>
        <dbReference type="PROSITE" id="PS00624"/>
    </source>
</evidence>
<evidence type="ECO:0000256" key="5">
    <source>
        <dbReference type="ARBA" id="ARBA00022827"/>
    </source>
</evidence>
<name>A0AAD7BE97_9AGAR</name>
<keyword evidence="4 11" id="KW-0732">Signal</keyword>
<dbReference type="GO" id="GO:0016614">
    <property type="term" value="F:oxidoreductase activity, acting on CH-OH group of donors"/>
    <property type="evidence" value="ECO:0007669"/>
    <property type="project" value="InterPro"/>
</dbReference>
<dbReference type="GO" id="GO:0050660">
    <property type="term" value="F:flavin adenine dinucleotide binding"/>
    <property type="evidence" value="ECO:0007669"/>
    <property type="project" value="InterPro"/>
</dbReference>
<dbReference type="PANTHER" id="PTHR11552:SF201">
    <property type="entry name" value="GLUCOSE-METHANOL-CHOLINE OXIDOREDUCTASE N-TERMINAL DOMAIN-CONTAINING PROTEIN"/>
    <property type="match status" value="1"/>
</dbReference>
<evidence type="ECO:0000313" key="14">
    <source>
        <dbReference type="EMBL" id="KAJ7618659.1"/>
    </source>
</evidence>
<protein>
    <submittedName>
        <fullName evidence="14">Aryl-alcohol oxidase</fullName>
    </submittedName>
</protein>
<feature type="domain" description="Glucose-methanol-choline oxidoreductase N-terminal" evidence="13">
    <location>
        <begin position="306"/>
        <end position="320"/>
    </location>
</feature>
<feature type="binding site" evidence="9">
    <location>
        <position position="119"/>
    </location>
    <ligand>
        <name>FAD</name>
        <dbReference type="ChEBI" id="CHEBI:57692"/>
    </ligand>
</feature>
<evidence type="ECO:0000256" key="4">
    <source>
        <dbReference type="ARBA" id="ARBA00022729"/>
    </source>
</evidence>
<dbReference type="Pfam" id="PF05199">
    <property type="entry name" value="GMC_oxred_C"/>
    <property type="match status" value="1"/>
</dbReference>
<evidence type="ECO:0000256" key="6">
    <source>
        <dbReference type="ARBA" id="ARBA00023002"/>
    </source>
</evidence>
<dbReference type="SUPFAM" id="SSF54373">
    <property type="entry name" value="FAD-linked reductases, C-terminal domain"/>
    <property type="match status" value="1"/>
</dbReference>
<comment type="similarity">
    <text evidence="2 10">Belongs to the GMC oxidoreductase family.</text>
</comment>
<feature type="signal peptide" evidence="11">
    <location>
        <begin position="1"/>
        <end position="20"/>
    </location>
</feature>
<gene>
    <name evidence="14" type="ORF">FB45DRAFT_932157</name>
</gene>
<evidence type="ECO:0000256" key="7">
    <source>
        <dbReference type="ARBA" id="ARBA00023180"/>
    </source>
</evidence>
<comment type="caution">
    <text evidence="14">The sequence shown here is derived from an EMBL/GenBank/DDBJ whole genome shotgun (WGS) entry which is preliminary data.</text>
</comment>
<dbReference type="SUPFAM" id="SSF51905">
    <property type="entry name" value="FAD/NAD(P)-binding domain"/>
    <property type="match status" value="1"/>
</dbReference>
<evidence type="ECO:0000256" key="8">
    <source>
        <dbReference type="PIRSR" id="PIRSR000137-1"/>
    </source>
</evidence>
<dbReference type="PIRSF" id="PIRSF000137">
    <property type="entry name" value="Alcohol_oxidase"/>
    <property type="match status" value="1"/>
</dbReference>
<organism evidence="14 15">
    <name type="scientific">Roridomyces roridus</name>
    <dbReference type="NCBI Taxonomy" id="1738132"/>
    <lineage>
        <taxon>Eukaryota</taxon>
        <taxon>Fungi</taxon>
        <taxon>Dikarya</taxon>
        <taxon>Basidiomycota</taxon>
        <taxon>Agaricomycotina</taxon>
        <taxon>Agaricomycetes</taxon>
        <taxon>Agaricomycetidae</taxon>
        <taxon>Agaricales</taxon>
        <taxon>Marasmiineae</taxon>
        <taxon>Mycenaceae</taxon>
        <taxon>Roridomyces</taxon>
    </lineage>
</organism>
<dbReference type="AlphaFoldDB" id="A0AAD7BE97"/>
<keyword evidence="7" id="KW-0325">Glycoprotein</keyword>